<organism evidence="3 4">
    <name type="scientific">Skermania pinensis</name>
    <dbReference type="NCBI Taxonomy" id="39122"/>
    <lineage>
        <taxon>Bacteria</taxon>
        <taxon>Bacillati</taxon>
        <taxon>Actinomycetota</taxon>
        <taxon>Actinomycetes</taxon>
        <taxon>Mycobacteriales</taxon>
        <taxon>Gordoniaceae</taxon>
        <taxon>Skermania</taxon>
    </lineage>
</organism>
<dbReference type="InterPro" id="IPR013538">
    <property type="entry name" value="ASHA1/2-like_C"/>
</dbReference>
<gene>
    <name evidence="3" type="ORF">KV203_15705</name>
</gene>
<dbReference type="RefSeq" id="WP_083530217.1">
    <property type="nucleotide sequence ID" value="NZ_CBCRUZ010000008.1"/>
</dbReference>
<evidence type="ECO:0000256" key="1">
    <source>
        <dbReference type="ARBA" id="ARBA00006817"/>
    </source>
</evidence>
<dbReference type="Pfam" id="PF08327">
    <property type="entry name" value="AHSA1"/>
    <property type="match status" value="1"/>
</dbReference>
<protein>
    <submittedName>
        <fullName evidence="3">SRPBCC domain-containing protein</fullName>
    </submittedName>
</protein>
<name>A0ABX8S624_9ACTN</name>
<dbReference type="InterPro" id="IPR023393">
    <property type="entry name" value="START-like_dom_sf"/>
</dbReference>
<reference evidence="3" key="1">
    <citation type="submission" date="2021-07" db="EMBL/GenBank/DDBJ databases">
        <title>Candidatus Kaistella beijingensis sp. nov. isolated from a municipal wastewater treatment plant is involved in sludge foaming.</title>
        <authorList>
            <person name="Song Y."/>
            <person name="Liu S.-J."/>
        </authorList>
    </citation>
    <scope>NUCLEOTIDE SEQUENCE</scope>
    <source>
        <strain evidence="3">DSM 43998</strain>
    </source>
</reference>
<evidence type="ECO:0000313" key="3">
    <source>
        <dbReference type="EMBL" id="QXQ13299.1"/>
    </source>
</evidence>
<dbReference type="EMBL" id="CP079105">
    <property type="protein sequence ID" value="QXQ13299.1"/>
    <property type="molecule type" value="Genomic_DNA"/>
</dbReference>
<dbReference type="SUPFAM" id="SSF55961">
    <property type="entry name" value="Bet v1-like"/>
    <property type="match status" value="1"/>
</dbReference>
<proteinExistence type="inferred from homology"/>
<keyword evidence="4" id="KW-1185">Reference proteome</keyword>
<sequence length="220" mass="24162">MKPDSKRVTLDPVALLGGTYRTVELRERAGVVTVRQTLRRTFPTSQRDLWNAITSPERSAHWLGRVEGDLRPGGRYRIEGAAVGTVEFCDPPGTFTLTWEYNGDIGWVEVAVAPAAVGTALILRHEFADTGKRWRRFGAGAVGVSWDLALLGLLDHVAGRWWGSIAEAGVWYSGPEGSQFVVGSGERWSSAELSAGVDRARVEARAERCRMIYHGRPVGE</sequence>
<accession>A0ABX8S624</accession>
<evidence type="ECO:0000259" key="2">
    <source>
        <dbReference type="Pfam" id="PF08327"/>
    </source>
</evidence>
<dbReference type="Proteomes" id="UP000887023">
    <property type="component" value="Chromosome"/>
</dbReference>
<feature type="domain" description="Activator of Hsp90 ATPase homologue 1/2-like C-terminal" evidence="2">
    <location>
        <begin position="44"/>
        <end position="136"/>
    </location>
</feature>
<comment type="similarity">
    <text evidence="1">Belongs to the AHA1 family.</text>
</comment>
<evidence type="ECO:0000313" key="4">
    <source>
        <dbReference type="Proteomes" id="UP000887023"/>
    </source>
</evidence>
<dbReference type="Gene3D" id="3.30.530.20">
    <property type="match status" value="1"/>
</dbReference>